<dbReference type="AlphaFoldDB" id="A0A3E3IWK9"/>
<dbReference type="OrthoDB" id="9973968at2"/>
<protein>
    <submittedName>
        <fullName evidence="1">Uncharacterized protein</fullName>
    </submittedName>
</protein>
<dbReference type="EMBL" id="QVLU01000010">
    <property type="protein sequence ID" value="RGE71472.1"/>
    <property type="molecule type" value="Genomic_DNA"/>
</dbReference>
<evidence type="ECO:0000313" key="1">
    <source>
        <dbReference type="EMBL" id="RGE71472.1"/>
    </source>
</evidence>
<reference evidence="1 2" key="1">
    <citation type="submission" date="2018-08" db="EMBL/GenBank/DDBJ databases">
        <title>A genome reference for cultivated species of the human gut microbiota.</title>
        <authorList>
            <person name="Zou Y."/>
            <person name="Xue W."/>
            <person name="Luo G."/>
        </authorList>
    </citation>
    <scope>NUCLEOTIDE SEQUENCE [LARGE SCALE GENOMIC DNA]</scope>
    <source>
        <strain evidence="1 2">AF26-4BH</strain>
    </source>
</reference>
<accession>A0A3E3IWK9</accession>
<gene>
    <name evidence="1" type="ORF">DWY69_12775</name>
</gene>
<evidence type="ECO:0000313" key="2">
    <source>
        <dbReference type="Proteomes" id="UP000261166"/>
    </source>
</evidence>
<dbReference type="Proteomes" id="UP000261166">
    <property type="component" value="Unassembled WGS sequence"/>
</dbReference>
<name>A0A3E3IWK9_9FIRM</name>
<organism evidence="1 2">
    <name type="scientific">Eisenbergiella massiliensis</name>
    <dbReference type="NCBI Taxonomy" id="1720294"/>
    <lineage>
        <taxon>Bacteria</taxon>
        <taxon>Bacillati</taxon>
        <taxon>Bacillota</taxon>
        <taxon>Clostridia</taxon>
        <taxon>Lachnospirales</taxon>
        <taxon>Lachnospiraceae</taxon>
        <taxon>Eisenbergiella</taxon>
    </lineage>
</organism>
<sequence length="80" mass="9094">MEEKNHLQNDAGGAAEFEAEMIVKGIEISWTTWGRMRGERLITGPVSYLKAEGDSGFERIYSVDMKENQELEIPKMISLM</sequence>
<dbReference type="RefSeq" id="WP_025491600.1">
    <property type="nucleotide sequence ID" value="NZ_CALBAU010000465.1"/>
</dbReference>
<comment type="caution">
    <text evidence="1">The sequence shown here is derived from an EMBL/GenBank/DDBJ whole genome shotgun (WGS) entry which is preliminary data.</text>
</comment>
<proteinExistence type="predicted"/>